<dbReference type="eggNOG" id="COG1594">
    <property type="taxonomic scope" value="Bacteria"/>
</dbReference>
<sequence>MKRNIDFIALEILCLFIKFDIILFNKSSGVILMKSDDFRCKNCGGMMRFDPKSGNLKCENCETEEELPKVFTHKRHDIDDYEKRIKSKISEEKTIVQCSSCGAMVEMGPLETSKKCPYCDTNIVLSEKAVSVLEPDGIRPFIVDKREIGNLFSNWIKRRWFAPNVLKNLYQSGKVTGIYLPYWSFDNSADSEYTAQGGIDRTETYEEDGKTKTRIVTDWYYVSGEVENKFRNVIMRASRTLNDRLLKSLGGFNVENTINFDSRYLSGYNSEIFKISMRQGYEEAKVKMEDEIYNTISSDVLRRYDRVRDIRYSVYWNDEYYRLLLLPVYSMSYSFNGKSYQIVINGENGKIVGEYPKSAVKIAIVVILAVIALGLLFYYMNK</sequence>
<reference evidence="2 3" key="1">
    <citation type="submission" date="2013-06" db="EMBL/GenBank/DDBJ databases">
        <authorList>
            <person name="Weinstock G."/>
            <person name="Sodergren E."/>
            <person name="Lobos E.A."/>
            <person name="Fulton L."/>
            <person name="Fulton R."/>
            <person name="Courtney L."/>
            <person name="Fronick C."/>
            <person name="O'Laughlin M."/>
            <person name="Godfrey J."/>
            <person name="Wilson R.M."/>
            <person name="Miner T."/>
            <person name="Farmer C."/>
            <person name="Delehaunty K."/>
            <person name="Cordes M."/>
            <person name="Minx P."/>
            <person name="Tomlinson C."/>
            <person name="Chen J."/>
            <person name="Wollam A."/>
            <person name="Pepin K.H."/>
            <person name="Bhonagiri V."/>
            <person name="Zhang X."/>
            <person name="Warren W."/>
            <person name="Mitreva M."/>
            <person name="Mardis E.R."/>
            <person name="Wilson R.K."/>
        </authorList>
    </citation>
    <scope>NUCLEOTIDE SEQUENCE [LARGE SCALE GENOMIC DNA]</scope>
    <source>
        <strain evidence="2 3">F0279</strain>
    </source>
</reference>
<comment type="caution">
    <text evidence="2">The sequence shown here is derived from an EMBL/GenBank/DDBJ whole genome shotgun (WGS) entry which is preliminary data.</text>
</comment>
<dbReference type="PANTHER" id="PTHR37826">
    <property type="entry name" value="FLOTILLIN BAND_7_5 DOMAIN PROTEIN"/>
    <property type="match status" value="1"/>
</dbReference>
<proteinExistence type="predicted"/>
<feature type="transmembrane region" description="Helical" evidence="1">
    <location>
        <begin position="359"/>
        <end position="379"/>
    </location>
</feature>
<dbReference type="PATRIC" id="fig|888055.3.peg.2054"/>
<accession>U2R333</accession>
<dbReference type="HOGENOM" id="CLU_039030_1_0_0"/>
<keyword evidence="1" id="KW-0472">Membrane</keyword>
<dbReference type="Proteomes" id="UP000016626">
    <property type="component" value="Unassembled WGS sequence"/>
</dbReference>
<protein>
    <submittedName>
        <fullName evidence="2">Zinc finger domain protein, LSD1 subclass</fullName>
    </submittedName>
</protein>
<organism evidence="2 3">
    <name type="scientific">Leptotrichia wadei (strain F0279)</name>
    <dbReference type="NCBI Taxonomy" id="888055"/>
    <lineage>
        <taxon>Bacteria</taxon>
        <taxon>Fusobacteriati</taxon>
        <taxon>Fusobacteriota</taxon>
        <taxon>Fusobacteriia</taxon>
        <taxon>Fusobacteriales</taxon>
        <taxon>Leptotrichiaceae</taxon>
        <taxon>Leptotrichia</taxon>
    </lineage>
</organism>
<dbReference type="PANTHER" id="PTHR37826:SF3">
    <property type="entry name" value="J DOMAIN-CONTAINING PROTEIN"/>
    <property type="match status" value="1"/>
</dbReference>
<name>U2R333_LEPWF</name>
<evidence type="ECO:0000313" key="2">
    <source>
        <dbReference type="EMBL" id="ERK48033.1"/>
    </source>
</evidence>
<dbReference type="AlphaFoldDB" id="U2R333"/>
<keyword evidence="1" id="KW-0812">Transmembrane</keyword>
<dbReference type="EMBL" id="AWVM01000109">
    <property type="protein sequence ID" value="ERK48033.1"/>
    <property type="molecule type" value="Genomic_DNA"/>
</dbReference>
<keyword evidence="1" id="KW-1133">Transmembrane helix</keyword>
<evidence type="ECO:0000313" key="3">
    <source>
        <dbReference type="Proteomes" id="UP000016626"/>
    </source>
</evidence>
<gene>
    <name evidence="2" type="ORF">HMPREF9015_02140</name>
</gene>
<feature type="transmembrane region" description="Helical" evidence="1">
    <location>
        <begin position="7"/>
        <end position="24"/>
    </location>
</feature>
<evidence type="ECO:0000256" key="1">
    <source>
        <dbReference type="SAM" id="Phobius"/>
    </source>
</evidence>